<accession>A0A1M5DM74</accession>
<name>A0A1M5DM74_SALEC</name>
<evidence type="ECO:0000313" key="2">
    <source>
        <dbReference type="Proteomes" id="UP000183945"/>
    </source>
</evidence>
<gene>
    <name evidence="1" type="ORF">SAMN05444483_10221</name>
</gene>
<dbReference type="EMBL" id="FQVT01000002">
    <property type="protein sequence ID" value="SHF67984.1"/>
    <property type="molecule type" value="Genomic_DNA"/>
</dbReference>
<protein>
    <submittedName>
        <fullName evidence="1">Uncharacterized protein</fullName>
    </submittedName>
</protein>
<keyword evidence="2" id="KW-1185">Reference proteome</keyword>
<sequence length="38" mass="4335">MFVEMEGLIFTPISLQYLSKLPLTLLQKYIIIAVTGSY</sequence>
<proteinExistence type="predicted"/>
<organism evidence="1 2">
    <name type="scientific">Salegentibacter echinorum</name>
    <dbReference type="NCBI Taxonomy" id="1073325"/>
    <lineage>
        <taxon>Bacteria</taxon>
        <taxon>Pseudomonadati</taxon>
        <taxon>Bacteroidota</taxon>
        <taxon>Flavobacteriia</taxon>
        <taxon>Flavobacteriales</taxon>
        <taxon>Flavobacteriaceae</taxon>
        <taxon>Salegentibacter</taxon>
    </lineage>
</organism>
<evidence type="ECO:0000313" key="1">
    <source>
        <dbReference type="EMBL" id="SHF67984.1"/>
    </source>
</evidence>
<reference evidence="2" key="1">
    <citation type="submission" date="2016-11" db="EMBL/GenBank/DDBJ databases">
        <authorList>
            <person name="Varghese N."/>
            <person name="Submissions S."/>
        </authorList>
    </citation>
    <scope>NUCLEOTIDE SEQUENCE [LARGE SCALE GENOMIC DNA]</scope>
    <source>
        <strain evidence="2">DSM 24579</strain>
    </source>
</reference>
<dbReference type="AlphaFoldDB" id="A0A1M5DM74"/>
<dbReference type="Proteomes" id="UP000183945">
    <property type="component" value="Unassembled WGS sequence"/>
</dbReference>